<feature type="transmembrane region" description="Helical" evidence="6">
    <location>
        <begin position="12"/>
        <end position="33"/>
    </location>
</feature>
<dbReference type="GO" id="GO:0005886">
    <property type="term" value="C:plasma membrane"/>
    <property type="evidence" value="ECO:0007669"/>
    <property type="project" value="UniProtKB-SubCell"/>
</dbReference>
<keyword evidence="4 6" id="KW-1133">Transmembrane helix</keyword>
<reference evidence="7 8" key="1">
    <citation type="journal article" date="2019" name="ISME J.">
        <title>Deianiraea, an extracellular bacterium associated with the ciliate Paramecium, suggests an alternative scenario for the evolution of Rickettsiales.</title>
        <authorList>
            <person name="Castelli M."/>
            <person name="Sabaneyeva E."/>
            <person name="Lanzoni O."/>
            <person name="Lebedeva N."/>
            <person name="Floriano A.M."/>
            <person name="Gaiarsa S."/>
            <person name="Benken K."/>
            <person name="Modeo L."/>
            <person name="Bandi C."/>
            <person name="Potekhin A."/>
            <person name="Sassera D."/>
            <person name="Petroni G."/>
        </authorList>
    </citation>
    <scope>NUCLEOTIDE SEQUENCE [LARGE SCALE GENOMIC DNA]</scope>
    <source>
        <strain evidence="7">CyL4-1</strain>
    </source>
</reference>
<keyword evidence="8" id="KW-1185">Reference proteome</keyword>
<evidence type="ECO:0000256" key="6">
    <source>
        <dbReference type="SAM" id="Phobius"/>
    </source>
</evidence>
<accession>A0A5B8XCX0</accession>
<evidence type="ECO:0000313" key="7">
    <source>
        <dbReference type="EMBL" id="QED23090.1"/>
    </source>
</evidence>
<proteinExistence type="predicted"/>
<dbReference type="GO" id="GO:0015171">
    <property type="term" value="F:amino acid transmembrane transporter activity"/>
    <property type="evidence" value="ECO:0007669"/>
    <property type="project" value="TreeGrafter"/>
</dbReference>
<feature type="transmembrane region" description="Helical" evidence="6">
    <location>
        <begin position="154"/>
        <end position="175"/>
    </location>
</feature>
<feature type="transmembrane region" description="Helical" evidence="6">
    <location>
        <begin position="45"/>
        <end position="69"/>
    </location>
</feature>
<dbReference type="PANTHER" id="PTHR30086:SF20">
    <property type="entry name" value="ARGININE EXPORTER PROTEIN ARGO-RELATED"/>
    <property type="match status" value="1"/>
</dbReference>
<evidence type="ECO:0000256" key="4">
    <source>
        <dbReference type="ARBA" id="ARBA00022989"/>
    </source>
</evidence>
<dbReference type="InterPro" id="IPR001123">
    <property type="entry name" value="LeuE-type"/>
</dbReference>
<comment type="subcellular location">
    <subcellularLocation>
        <location evidence="1">Cell membrane</location>
        <topology evidence="1">Multi-pass membrane protein</topology>
    </subcellularLocation>
</comment>
<dbReference type="Pfam" id="PF01810">
    <property type="entry name" value="LysE"/>
    <property type="match status" value="1"/>
</dbReference>
<evidence type="ECO:0000313" key="8">
    <source>
        <dbReference type="Proteomes" id="UP000321934"/>
    </source>
</evidence>
<keyword evidence="5 6" id="KW-0472">Membrane</keyword>
<feature type="transmembrane region" description="Helical" evidence="6">
    <location>
        <begin position="75"/>
        <end position="97"/>
    </location>
</feature>
<name>A0A5B8XCX0_9RICK</name>
<dbReference type="AlphaFoldDB" id="A0A5B8XCX0"/>
<dbReference type="PANTHER" id="PTHR30086">
    <property type="entry name" value="ARGININE EXPORTER PROTEIN ARGO"/>
    <property type="match status" value="1"/>
</dbReference>
<sequence length="214" mass="24052">MAISTNLLNDFYVFALAHFIAAIGPGIGSFYVITKTIIHGKKVGTKSACTIALTDTFYASLVIFGVSGIVKTNPALYRCIEIFCAFYLFFLCFRITQSSFEGGKLKSFEKSLDKDKKFIFNNVYISAFITAILNVRIFILYLSLLSDPLESVDFGWKIFYFAWILIVNILCYNLLKLCSLNKIMRGFLLSKMAILNIAFAIILFISAIKLLILG</sequence>
<protein>
    <submittedName>
        <fullName evidence="7">Aminoacid transport protein</fullName>
    </submittedName>
</protein>
<keyword evidence="2" id="KW-1003">Cell membrane</keyword>
<evidence type="ECO:0000256" key="1">
    <source>
        <dbReference type="ARBA" id="ARBA00004651"/>
    </source>
</evidence>
<feature type="transmembrane region" description="Helical" evidence="6">
    <location>
        <begin position="187"/>
        <end position="212"/>
    </location>
</feature>
<keyword evidence="3 6" id="KW-0812">Transmembrane</keyword>
<dbReference type="EMBL" id="CP029077">
    <property type="protein sequence ID" value="QED23090.1"/>
    <property type="molecule type" value="Genomic_DNA"/>
</dbReference>
<feature type="transmembrane region" description="Helical" evidence="6">
    <location>
        <begin position="118"/>
        <end position="142"/>
    </location>
</feature>
<evidence type="ECO:0000256" key="2">
    <source>
        <dbReference type="ARBA" id="ARBA00022475"/>
    </source>
</evidence>
<evidence type="ECO:0000256" key="5">
    <source>
        <dbReference type="ARBA" id="ARBA00023136"/>
    </source>
</evidence>
<evidence type="ECO:0000256" key="3">
    <source>
        <dbReference type="ARBA" id="ARBA00022692"/>
    </source>
</evidence>
<organism evidence="7 8">
    <name type="scientific">Candidatus Deianiraea vastatrix</name>
    <dbReference type="NCBI Taxonomy" id="2163644"/>
    <lineage>
        <taxon>Bacteria</taxon>
        <taxon>Pseudomonadati</taxon>
        <taxon>Pseudomonadota</taxon>
        <taxon>Alphaproteobacteria</taxon>
        <taxon>Rickettsiales</taxon>
        <taxon>Candidatus Deianiraeaceae</taxon>
        <taxon>Candidatus Deianiraea</taxon>
    </lineage>
</organism>
<gene>
    <name evidence="7" type="ORF">Deia_00283</name>
</gene>
<dbReference type="Proteomes" id="UP000321934">
    <property type="component" value="Chromosome"/>
</dbReference>